<dbReference type="RefSeq" id="XP_031869949.1">
    <property type="nucleotide sequence ID" value="XM_032013349.1"/>
</dbReference>
<evidence type="ECO:0000256" key="1">
    <source>
        <dbReference type="SAM" id="SignalP"/>
    </source>
</evidence>
<dbReference type="EMBL" id="NPIC01000003">
    <property type="protein sequence ID" value="RDL37293.1"/>
    <property type="molecule type" value="Genomic_DNA"/>
</dbReference>
<proteinExistence type="predicted"/>
<comment type="caution">
    <text evidence="2">The sequence shown here is derived from an EMBL/GenBank/DDBJ whole genome shotgun (WGS) entry which is preliminary data.</text>
</comment>
<gene>
    <name evidence="2" type="ORF">BP5553_04726</name>
</gene>
<dbReference type="Proteomes" id="UP000254866">
    <property type="component" value="Unassembled WGS sequence"/>
</dbReference>
<protein>
    <submittedName>
        <fullName evidence="2">Uncharacterized protein</fullName>
    </submittedName>
</protein>
<keyword evidence="1" id="KW-0732">Signal</keyword>
<evidence type="ECO:0000313" key="3">
    <source>
        <dbReference type="Proteomes" id="UP000254866"/>
    </source>
</evidence>
<evidence type="ECO:0000313" key="2">
    <source>
        <dbReference type="EMBL" id="RDL37293.1"/>
    </source>
</evidence>
<dbReference type="AlphaFoldDB" id="A0A370TP36"/>
<feature type="chain" id="PRO_5017075547" evidence="1">
    <location>
        <begin position="18"/>
        <end position="253"/>
    </location>
</feature>
<feature type="signal peptide" evidence="1">
    <location>
        <begin position="1"/>
        <end position="17"/>
    </location>
</feature>
<dbReference type="GeneID" id="43597575"/>
<name>A0A370TP36_9HELO</name>
<reference evidence="2 3" key="1">
    <citation type="journal article" date="2018" name="IMA Fungus">
        <title>IMA Genome-F 9: Draft genome sequence of Annulohypoxylon stygium, Aspergillus mulundensis, Berkeleyomyces basicola (syn. Thielaviopsis basicola), Ceratocystis smalleyi, two Cercospora beticola strains, Coleophoma cylindrospora, Fusarium fracticaudum, Phialophora cf. hyalina, and Morchella septimelata.</title>
        <authorList>
            <person name="Wingfield B.D."/>
            <person name="Bills G.F."/>
            <person name="Dong Y."/>
            <person name="Huang W."/>
            <person name="Nel W.J."/>
            <person name="Swalarsk-Parry B.S."/>
            <person name="Vaghefi N."/>
            <person name="Wilken P.M."/>
            <person name="An Z."/>
            <person name="de Beer Z.W."/>
            <person name="De Vos L."/>
            <person name="Chen L."/>
            <person name="Duong T.A."/>
            <person name="Gao Y."/>
            <person name="Hammerbacher A."/>
            <person name="Kikkert J.R."/>
            <person name="Li Y."/>
            <person name="Li H."/>
            <person name="Li K."/>
            <person name="Li Q."/>
            <person name="Liu X."/>
            <person name="Ma X."/>
            <person name="Naidoo K."/>
            <person name="Pethybridge S.J."/>
            <person name="Sun J."/>
            <person name="Steenkamp E.T."/>
            <person name="van der Nest M.A."/>
            <person name="van Wyk S."/>
            <person name="Wingfield M.J."/>
            <person name="Xiong C."/>
            <person name="Yue Q."/>
            <person name="Zhang X."/>
        </authorList>
    </citation>
    <scope>NUCLEOTIDE SEQUENCE [LARGE SCALE GENOMIC DNA]</scope>
    <source>
        <strain evidence="2 3">BP 5553</strain>
    </source>
</reference>
<sequence length="253" mass="28512">MKGLFATVFCLFSAAAAIPATTPLEQTHEADPVRILPYRWQWEMLKFHGPGCPDFGSNASYATRPTYGQNTMDGSEIYLWYFAYPGIKAKIGPGVDESETYTWCHTELKYTENDNTYNQEPTANYRLRAHKNGTSIMANYQLDKGVTAEWKFTYYPEDADEVVDEIVIHGPLNNRNSSTLSWFTENSPKPYPKWNLPSCGGGTIRYKTELTITSKTSEGKGTVNSDITDAQSGGTREYGVQQGVSYDWEHCKK</sequence>
<keyword evidence="3" id="KW-1185">Reference proteome</keyword>
<dbReference type="OrthoDB" id="3735213at2759"/>
<accession>A0A370TP36</accession>
<organism evidence="2 3">
    <name type="scientific">Venustampulla echinocandica</name>
    <dbReference type="NCBI Taxonomy" id="2656787"/>
    <lineage>
        <taxon>Eukaryota</taxon>
        <taxon>Fungi</taxon>
        <taxon>Dikarya</taxon>
        <taxon>Ascomycota</taxon>
        <taxon>Pezizomycotina</taxon>
        <taxon>Leotiomycetes</taxon>
        <taxon>Helotiales</taxon>
        <taxon>Pleuroascaceae</taxon>
        <taxon>Venustampulla</taxon>
    </lineage>
</organism>